<evidence type="ECO:0000313" key="4">
    <source>
        <dbReference type="Proteomes" id="UP000643403"/>
    </source>
</evidence>
<dbReference type="SUPFAM" id="SSF81901">
    <property type="entry name" value="HCP-like"/>
    <property type="match status" value="1"/>
</dbReference>
<evidence type="ECO:0000256" key="1">
    <source>
        <dbReference type="SAM" id="MobiDB-lite"/>
    </source>
</evidence>
<protein>
    <recommendedName>
        <fullName evidence="5">Sel1 repeat family protein</fullName>
    </recommendedName>
</protein>
<keyword evidence="4" id="KW-1185">Reference proteome</keyword>
<name>A0ABQ3C4K6_9GAMM</name>
<accession>A0ABQ3C4K6</accession>
<dbReference type="Proteomes" id="UP000643403">
    <property type="component" value="Unassembled WGS sequence"/>
</dbReference>
<proteinExistence type="predicted"/>
<evidence type="ECO:0000313" key="3">
    <source>
        <dbReference type="EMBL" id="GGZ67975.1"/>
    </source>
</evidence>
<evidence type="ECO:0008006" key="5">
    <source>
        <dbReference type="Google" id="ProtNLM"/>
    </source>
</evidence>
<comment type="caution">
    <text evidence="3">The sequence shown here is derived from an EMBL/GenBank/DDBJ whole genome shotgun (WGS) entry which is preliminary data.</text>
</comment>
<dbReference type="EMBL" id="BMXY01000003">
    <property type="protein sequence ID" value="GGZ67975.1"/>
    <property type="molecule type" value="Genomic_DNA"/>
</dbReference>
<dbReference type="RefSeq" id="WP_189450033.1">
    <property type="nucleotide sequence ID" value="NZ_BMXY01000003.1"/>
</dbReference>
<dbReference type="SMART" id="SM00671">
    <property type="entry name" value="SEL1"/>
    <property type="match status" value="1"/>
</dbReference>
<feature type="signal peptide" evidence="2">
    <location>
        <begin position="1"/>
        <end position="19"/>
    </location>
</feature>
<keyword evidence="2" id="KW-0732">Signal</keyword>
<evidence type="ECO:0000256" key="2">
    <source>
        <dbReference type="SAM" id="SignalP"/>
    </source>
</evidence>
<dbReference type="InterPro" id="IPR011990">
    <property type="entry name" value="TPR-like_helical_dom_sf"/>
</dbReference>
<feature type="region of interest" description="Disordered" evidence="1">
    <location>
        <begin position="233"/>
        <end position="259"/>
    </location>
</feature>
<dbReference type="InterPro" id="IPR006597">
    <property type="entry name" value="Sel1-like"/>
</dbReference>
<gene>
    <name evidence="3" type="ORF">GCM10008101_22840</name>
</gene>
<reference evidence="4" key="1">
    <citation type="journal article" date="2019" name="Int. J. Syst. Evol. Microbiol.">
        <title>The Global Catalogue of Microorganisms (GCM) 10K type strain sequencing project: providing services to taxonomists for standard genome sequencing and annotation.</title>
        <authorList>
            <consortium name="The Broad Institute Genomics Platform"/>
            <consortium name="The Broad Institute Genome Sequencing Center for Infectious Disease"/>
            <person name="Wu L."/>
            <person name="Ma J."/>
        </authorList>
    </citation>
    <scope>NUCLEOTIDE SEQUENCE [LARGE SCALE GENOMIC DNA]</scope>
    <source>
        <strain evidence="4">KCTC 22558</strain>
    </source>
</reference>
<feature type="chain" id="PRO_5047482415" description="Sel1 repeat family protein" evidence="2">
    <location>
        <begin position="20"/>
        <end position="259"/>
    </location>
</feature>
<dbReference type="Gene3D" id="1.25.40.10">
    <property type="entry name" value="Tetratricopeptide repeat domain"/>
    <property type="match status" value="1"/>
</dbReference>
<organism evidence="3 4">
    <name type="scientific">Cognatilysobacter xinjiangensis</name>
    <dbReference type="NCBI Taxonomy" id="546892"/>
    <lineage>
        <taxon>Bacteria</taxon>
        <taxon>Pseudomonadati</taxon>
        <taxon>Pseudomonadota</taxon>
        <taxon>Gammaproteobacteria</taxon>
        <taxon>Lysobacterales</taxon>
        <taxon>Lysobacteraceae</taxon>
        <taxon>Cognatilysobacter</taxon>
    </lineage>
</organism>
<sequence length="259" mass="29260">MKRFVLPLLLLSLAGPVAAGEPLPPDPLEDRSMVRAGFLSNHPDWEYRLIGYEAYRQGRHDDAFAAFRRAGFFADKLSQAMIAEMYWSGTGVQRDRALAYAWMDLAAERGYASFLRLRERYWRRLDAAERQRALDEGQAIYAQFGDAVAKPRQERLLRMALRSVVGSRTGFGGNGQTLVIAQSGGIDSTVDNTKFYDRQYWEPKQYWQYQDLVQRDIRTGYGSAGELEQHAASDATNALIATDGDSVDEPAPPVEERPR</sequence>